<dbReference type="Proteomes" id="UP000051497">
    <property type="component" value="Unassembled WGS sequence"/>
</dbReference>
<sequence length="387" mass="44684">MFPTQIPAELIFKILDLLPLYDQVIFSSTCKNANNFMNDYHFWLPRIKALDPSCTLEPTRQHFCQIFKRTLDETAFFTKNTEKINTLLENHPEQKSKVTQQLAQLQTLCLNPWGEDHLKHLASIHELIESINATLIEAQLPTSTFSLRLQCITRLPAGTIAAHADYFANVGKLELQENLLQRLPDNIDTCQNCTSLNLYDNPMRKLPDSFARLQGIQFLYFSNGCMPHIPASLYKLKNLQWLSFSHMHLTELSADIKQLKNLTWLYLCDNQIAVLPEDFYKLTKLRELFIDHNPLSPLQFHRVLELLRKIQCDVHDAFKTQFMLLKKANEGKKTGNDVNDLVERFNLLSMAPPMTPLRNNQMHKRSLTASSSAINLGKDKGRLRQFS</sequence>
<dbReference type="InterPro" id="IPR001810">
    <property type="entry name" value="F-box_dom"/>
</dbReference>
<dbReference type="PANTHER" id="PTHR48051">
    <property type="match status" value="1"/>
</dbReference>
<keyword evidence="1" id="KW-0433">Leucine-rich repeat</keyword>
<name>A0A0Q9YWX4_9GAMM</name>
<organism evidence="4">
    <name type="scientific">Candidatus Berkiella aquae</name>
    <dbReference type="NCBI Taxonomy" id="295108"/>
    <lineage>
        <taxon>Bacteria</taxon>
        <taxon>Pseudomonadati</taxon>
        <taxon>Pseudomonadota</taxon>
        <taxon>Gammaproteobacteria</taxon>
        <taxon>Candidatus Berkiellales</taxon>
        <taxon>Candidatus Berkiellaceae</taxon>
        <taxon>Candidatus Berkiella</taxon>
    </lineage>
</organism>
<evidence type="ECO:0000313" key="4">
    <source>
        <dbReference type="EMBL" id="KRG21460.1"/>
    </source>
</evidence>
<dbReference type="GO" id="GO:0005737">
    <property type="term" value="C:cytoplasm"/>
    <property type="evidence" value="ECO:0007669"/>
    <property type="project" value="TreeGrafter"/>
</dbReference>
<protein>
    <submittedName>
        <fullName evidence="4">Leucine Rich repeats (2 copies)</fullName>
    </submittedName>
    <submittedName>
        <fullName evidence="5">Leucine-rich repeat domain-containing protein</fullName>
    </submittedName>
</protein>
<dbReference type="EMBL" id="LKAJ02000001">
    <property type="protein sequence ID" value="MCS5711392.1"/>
    <property type="molecule type" value="Genomic_DNA"/>
</dbReference>
<keyword evidence="6" id="KW-1185">Reference proteome</keyword>
<evidence type="ECO:0000256" key="2">
    <source>
        <dbReference type="ARBA" id="ARBA00022737"/>
    </source>
</evidence>
<dbReference type="InterPro" id="IPR003591">
    <property type="entry name" value="Leu-rich_rpt_typical-subtyp"/>
</dbReference>
<comment type="caution">
    <text evidence="4">The sequence shown here is derived from an EMBL/GenBank/DDBJ whole genome shotgun (WGS) entry which is preliminary data.</text>
</comment>
<dbReference type="SUPFAM" id="SSF81383">
    <property type="entry name" value="F-box domain"/>
    <property type="match status" value="1"/>
</dbReference>
<dbReference type="SUPFAM" id="SSF52058">
    <property type="entry name" value="L domain-like"/>
    <property type="match status" value="1"/>
</dbReference>
<accession>A0A0Q9YWX4</accession>
<dbReference type="Pfam" id="PF13855">
    <property type="entry name" value="LRR_8"/>
    <property type="match status" value="1"/>
</dbReference>
<evidence type="ECO:0000313" key="6">
    <source>
        <dbReference type="Proteomes" id="UP000051497"/>
    </source>
</evidence>
<reference evidence="5" key="3">
    <citation type="submission" date="2021-06" db="EMBL/GenBank/DDBJ databases">
        <title>Genomic Description and Analysis of Intracellular Bacteria, Candidatus Berkiella cookevillensis and Candidatus Berkiella aquae.</title>
        <authorList>
            <person name="Kidane D.T."/>
            <person name="Mehari Y.T."/>
            <person name="Rice F.C."/>
            <person name="Arivett B.A."/>
            <person name="Farone A.L."/>
            <person name="Berk S.G."/>
            <person name="Farone M.B."/>
        </authorList>
    </citation>
    <scope>NUCLEOTIDE SEQUENCE</scope>
    <source>
        <strain evidence="5">HT99</strain>
    </source>
</reference>
<dbReference type="Gene3D" id="3.80.10.10">
    <property type="entry name" value="Ribonuclease Inhibitor"/>
    <property type="match status" value="1"/>
</dbReference>
<dbReference type="AlphaFoldDB" id="A0A0Q9YWX4"/>
<proteinExistence type="predicted"/>
<reference evidence="4" key="1">
    <citation type="submission" date="2015-09" db="EMBL/GenBank/DDBJ databases">
        <title>Draft Genome Sequences of Two Novel Amoeba-resistant Intranuclear Bacteria, Candidatus Berkiella cookevillensis and Candidatus Berkiella aquae.</title>
        <authorList>
            <person name="Mehari Y.T."/>
            <person name="Arivett B.A."/>
            <person name="Farone A.L."/>
            <person name="Gunderson J.H."/>
            <person name="Farone M.B."/>
        </authorList>
    </citation>
    <scope>NUCLEOTIDE SEQUENCE [LARGE SCALE GENOMIC DNA]</scope>
    <source>
        <strain evidence="4">HT99</strain>
    </source>
</reference>
<dbReference type="InterPro" id="IPR001611">
    <property type="entry name" value="Leu-rich_rpt"/>
</dbReference>
<reference evidence="5" key="2">
    <citation type="journal article" date="2016" name="Genome Announc.">
        <title>Draft Genome Sequences of Two Novel Amoeba-Resistant Intranuclear Bacteria, 'Candidatus Berkiella cookevillensis' and 'Candidatus Berkiella aquae'.</title>
        <authorList>
            <person name="Mehari Y.T."/>
            <person name="Arivett B.A."/>
            <person name="Farone A.L."/>
            <person name="Gunderson J.H."/>
            <person name="Farone M.B."/>
        </authorList>
    </citation>
    <scope>NUCLEOTIDE SEQUENCE</scope>
    <source>
        <strain evidence="5">HT99</strain>
    </source>
</reference>
<dbReference type="RefSeq" id="WP_075065847.1">
    <property type="nucleotide sequence ID" value="NZ_LKAJ02000001.1"/>
</dbReference>
<dbReference type="InterPro" id="IPR036047">
    <property type="entry name" value="F-box-like_dom_sf"/>
</dbReference>
<dbReference type="PROSITE" id="PS50181">
    <property type="entry name" value="FBOX"/>
    <property type="match status" value="1"/>
</dbReference>
<dbReference type="InterPro" id="IPR050216">
    <property type="entry name" value="LRR_domain-containing"/>
</dbReference>
<feature type="domain" description="F-box" evidence="3">
    <location>
        <begin position="1"/>
        <end position="46"/>
    </location>
</feature>
<dbReference type="EMBL" id="LKAJ01000004">
    <property type="protein sequence ID" value="KRG21460.1"/>
    <property type="molecule type" value="Genomic_DNA"/>
</dbReference>
<evidence type="ECO:0000256" key="1">
    <source>
        <dbReference type="ARBA" id="ARBA00022614"/>
    </source>
</evidence>
<evidence type="ECO:0000259" key="3">
    <source>
        <dbReference type="PROSITE" id="PS50181"/>
    </source>
</evidence>
<dbReference type="PANTHER" id="PTHR48051:SF1">
    <property type="entry name" value="RAS SUPPRESSOR PROTEIN 1"/>
    <property type="match status" value="1"/>
</dbReference>
<gene>
    <name evidence="5" type="ORF">HT99x_008085</name>
    <name evidence="4" type="ORF">HT99x_01212</name>
</gene>
<evidence type="ECO:0000313" key="5">
    <source>
        <dbReference type="EMBL" id="MCS5711392.1"/>
    </source>
</evidence>
<keyword evidence="2" id="KW-0677">Repeat</keyword>
<dbReference type="Pfam" id="PF00646">
    <property type="entry name" value="F-box"/>
    <property type="match status" value="1"/>
</dbReference>
<dbReference type="SMART" id="SM00369">
    <property type="entry name" value="LRR_TYP"/>
    <property type="match status" value="4"/>
</dbReference>
<dbReference type="InterPro" id="IPR032675">
    <property type="entry name" value="LRR_dom_sf"/>
</dbReference>
<dbReference type="OrthoDB" id="8532199at2"/>